<dbReference type="InterPro" id="IPR008266">
    <property type="entry name" value="Tyr_kinase_AS"/>
</dbReference>
<evidence type="ECO:0000256" key="7">
    <source>
        <dbReference type="PROSITE-ProRule" id="PRU10141"/>
    </source>
</evidence>
<keyword evidence="5 10" id="KW-0418">Kinase</keyword>
<dbReference type="PANTHER" id="PTHR43289">
    <property type="entry name" value="MITOGEN-ACTIVATED PROTEIN KINASE KINASE KINASE 20-RELATED"/>
    <property type="match status" value="1"/>
</dbReference>
<keyword evidence="3" id="KW-0808">Transferase</keyword>
<evidence type="ECO:0000256" key="4">
    <source>
        <dbReference type="ARBA" id="ARBA00022741"/>
    </source>
</evidence>
<feature type="compositionally biased region" description="Low complexity" evidence="8">
    <location>
        <begin position="430"/>
        <end position="445"/>
    </location>
</feature>
<proteinExistence type="predicted"/>
<name>A0A1C6V7U6_9ACTN</name>
<feature type="region of interest" description="Disordered" evidence="8">
    <location>
        <begin position="382"/>
        <end position="445"/>
    </location>
</feature>
<evidence type="ECO:0000256" key="1">
    <source>
        <dbReference type="ARBA" id="ARBA00012513"/>
    </source>
</evidence>
<feature type="compositionally biased region" description="Gly residues" evidence="8">
    <location>
        <begin position="322"/>
        <end position="338"/>
    </location>
</feature>
<dbReference type="EMBL" id="FMIA01000002">
    <property type="protein sequence ID" value="SCL62365.1"/>
    <property type="molecule type" value="Genomic_DNA"/>
</dbReference>
<dbReference type="SUPFAM" id="SSF56112">
    <property type="entry name" value="Protein kinase-like (PK-like)"/>
    <property type="match status" value="1"/>
</dbReference>
<feature type="compositionally biased region" description="Basic and acidic residues" evidence="8">
    <location>
        <begin position="339"/>
        <end position="350"/>
    </location>
</feature>
<dbReference type="OrthoDB" id="4408092at2"/>
<dbReference type="PROSITE" id="PS00109">
    <property type="entry name" value="PROTEIN_KINASE_TYR"/>
    <property type="match status" value="1"/>
</dbReference>
<dbReference type="EC" id="2.7.11.1" evidence="1"/>
<feature type="compositionally biased region" description="Pro residues" evidence="8">
    <location>
        <begin position="397"/>
        <end position="406"/>
    </location>
</feature>
<dbReference type="PANTHER" id="PTHR43289:SF6">
    <property type="entry name" value="SERINE_THREONINE-PROTEIN KINASE NEKL-3"/>
    <property type="match status" value="1"/>
</dbReference>
<dbReference type="InterPro" id="IPR000719">
    <property type="entry name" value="Prot_kinase_dom"/>
</dbReference>
<feature type="binding site" evidence="7">
    <location>
        <position position="43"/>
    </location>
    <ligand>
        <name>ATP</name>
        <dbReference type="ChEBI" id="CHEBI:30616"/>
    </ligand>
</feature>
<dbReference type="InterPro" id="IPR017441">
    <property type="entry name" value="Protein_kinase_ATP_BS"/>
</dbReference>
<feature type="domain" description="Protein kinase" evidence="9">
    <location>
        <begin position="14"/>
        <end position="276"/>
    </location>
</feature>
<dbReference type="GO" id="GO:0005524">
    <property type="term" value="F:ATP binding"/>
    <property type="evidence" value="ECO:0007669"/>
    <property type="project" value="UniProtKB-UniRule"/>
</dbReference>
<dbReference type="GO" id="GO:0004674">
    <property type="term" value="F:protein serine/threonine kinase activity"/>
    <property type="evidence" value="ECO:0007669"/>
    <property type="project" value="UniProtKB-KW"/>
</dbReference>
<feature type="region of interest" description="Disordered" evidence="8">
    <location>
        <begin position="319"/>
        <end position="356"/>
    </location>
</feature>
<dbReference type="Gene3D" id="1.10.510.10">
    <property type="entry name" value="Transferase(Phosphotransferase) domain 1"/>
    <property type="match status" value="1"/>
</dbReference>
<dbReference type="InterPro" id="IPR011009">
    <property type="entry name" value="Kinase-like_dom_sf"/>
</dbReference>
<dbReference type="Pfam" id="PF00069">
    <property type="entry name" value="Pkinase"/>
    <property type="match status" value="1"/>
</dbReference>
<evidence type="ECO:0000256" key="8">
    <source>
        <dbReference type="SAM" id="MobiDB-lite"/>
    </source>
</evidence>
<dbReference type="AlphaFoldDB" id="A0A1C6V7U6"/>
<dbReference type="PROSITE" id="PS00107">
    <property type="entry name" value="PROTEIN_KINASE_ATP"/>
    <property type="match status" value="1"/>
</dbReference>
<evidence type="ECO:0000256" key="5">
    <source>
        <dbReference type="ARBA" id="ARBA00022777"/>
    </source>
</evidence>
<dbReference type="CDD" id="cd14014">
    <property type="entry name" value="STKc_PknB_like"/>
    <property type="match status" value="1"/>
</dbReference>
<keyword evidence="11" id="KW-1185">Reference proteome</keyword>
<organism evidence="10 11">
    <name type="scientific">Micromonospora yangpuensis</name>
    <dbReference type="NCBI Taxonomy" id="683228"/>
    <lineage>
        <taxon>Bacteria</taxon>
        <taxon>Bacillati</taxon>
        <taxon>Actinomycetota</taxon>
        <taxon>Actinomycetes</taxon>
        <taxon>Micromonosporales</taxon>
        <taxon>Micromonosporaceae</taxon>
        <taxon>Micromonospora</taxon>
    </lineage>
</organism>
<feature type="compositionally biased region" description="Low complexity" evidence="8">
    <location>
        <begin position="407"/>
        <end position="418"/>
    </location>
</feature>
<gene>
    <name evidence="10" type="ORF">GA0070617_4906</name>
</gene>
<reference evidence="10 11" key="1">
    <citation type="submission" date="2016-06" db="EMBL/GenBank/DDBJ databases">
        <authorList>
            <person name="Kjaerup R.B."/>
            <person name="Dalgaard T.S."/>
            <person name="Juul-Madsen H.R."/>
        </authorList>
    </citation>
    <scope>NUCLEOTIDE SEQUENCE [LARGE SCALE GENOMIC DNA]</scope>
    <source>
        <strain evidence="10 11">DSM 45577</strain>
    </source>
</reference>
<feature type="compositionally biased region" description="Pro residues" evidence="8">
    <location>
        <begin position="419"/>
        <end position="429"/>
    </location>
</feature>
<protein>
    <recommendedName>
        <fullName evidence="1">non-specific serine/threonine protein kinase</fullName>
        <ecNumber evidence="1">2.7.11.1</ecNumber>
    </recommendedName>
</protein>
<dbReference type="Gene3D" id="3.30.200.20">
    <property type="entry name" value="Phosphorylase Kinase, domain 1"/>
    <property type="match status" value="1"/>
</dbReference>
<evidence type="ECO:0000313" key="10">
    <source>
        <dbReference type="EMBL" id="SCL62365.1"/>
    </source>
</evidence>
<dbReference type="Proteomes" id="UP000198937">
    <property type="component" value="Unassembled WGS sequence"/>
</dbReference>
<evidence type="ECO:0000313" key="11">
    <source>
        <dbReference type="Proteomes" id="UP000198937"/>
    </source>
</evidence>
<dbReference type="PROSITE" id="PS50011">
    <property type="entry name" value="PROTEIN_KINASE_DOM"/>
    <property type="match status" value="1"/>
</dbReference>
<keyword evidence="6 7" id="KW-0067">ATP-binding</keyword>
<keyword evidence="4 7" id="KW-0547">Nucleotide-binding</keyword>
<dbReference type="RefSeq" id="WP_091443197.1">
    <property type="nucleotide sequence ID" value="NZ_BMMJ01000017.1"/>
</dbReference>
<evidence type="ECO:0000256" key="2">
    <source>
        <dbReference type="ARBA" id="ARBA00022527"/>
    </source>
</evidence>
<sequence>MAALHAGRLLARRYRLVDQIGSGGMSVIWRARDEVLDRIVALKVLAPSLAADTRFRDMVRVEARAAAQLVHPHVTAVHDYGETLAPDGSITSFVVMELLTGEELEDRLADGPLPWPEAVEIAAQVADALAAAHRLGIVHRDITPANVMMTRVGAKVLDFGIATQVGAPDEDEDGGTFGTPAYVAPERLDGAAAQPATDVYSLGVLLYETLTGRVPYPADTWEELSAALAQERPPAPLDVPGLPTEVARTCLRCLARDPHDRPTATQLATVLRDQLLPADPQAATMLSPTVTLPAIVVSPERPGPPAPAGRAEPVPVVTAGGAATGAGGRLDGATGAGGRVDDHAELDRGPRGRPGRWAVPVLVGTVVVAAFAALLLQLSDRGATPPPHALPTTQPVEPAPPAPKPSRSPTSAAPSPRAYSPPPPSPPSRRTPTSAPPTTRTPSASVVDAATRVDELIDSGVASGDIRDDVGTDLRNLLHNLDPGNGPEALADSVAQVRSKVAERRREGSITPVYARQLDAAIAELTTAPL</sequence>
<evidence type="ECO:0000259" key="9">
    <source>
        <dbReference type="PROSITE" id="PS50011"/>
    </source>
</evidence>
<accession>A0A1C6V7U6</accession>
<evidence type="ECO:0000256" key="6">
    <source>
        <dbReference type="ARBA" id="ARBA00022840"/>
    </source>
</evidence>
<evidence type="ECO:0000256" key="3">
    <source>
        <dbReference type="ARBA" id="ARBA00022679"/>
    </source>
</evidence>
<dbReference type="STRING" id="683228.GA0070617_4906"/>
<keyword evidence="2 10" id="KW-0723">Serine/threonine-protein kinase</keyword>